<reference evidence="2" key="2">
    <citation type="journal article" date="2024" name="Plant">
        <title>Genomic evolution and insights into agronomic trait innovations of Sesamum species.</title>
        <authorList>
            <person name="Miao H."/>
            <person name="Wang L."/>
            <person name="Qu L."/>
            <person name="Liu H."/>
            <person name="Sun Y."/>
            <person name="Le M."/>
            <person name="Wang Q."/>
            <person name="Wei S."/>
            <person name="Zheng Y."/>
            <person name="Lin W."/>
            <person name="Duan Y."/>
            <person name="Cao H."/>
            <person name="Xiong S."/>
            <person name="Wang X."/>
            <person name="Wei L."/>
            <person name="Li C."/>
            <person name="Ma Q."/>
            <person name="Ju M."/>
            <person name="Zhao R."/>
            <person name="Li G."/>
            <person name="Mu C."/>
            <person name="Tian Q."/>
            <person name="Mei H."/>
            <person name="Zhang T."/>
            <person name="Gao T."/>
            <person name="Zhang H."/>
        </authorList>
    </citation>
    <scope>NUCLEOTIDE SEQUENCE</scope>
    <source>
        <strain evidence="2">K16</strain>
    </source>
</reference>
<comment type="caution">
    <text evidence="2">The sequence shown here is derived from an EMBL/GenBank/DDBJ whole genome shotgun (WGS) entry which is preliminary data.</text>
</comment>
<protein>
    <submittedName>
        <fullName evidence="2">Uncharacterized protein</fullName>
    </submittedName>
</protein>
<feature type="coiled-coil region" evidence="1">
    <location>
        <begin position="275"/>
        <end position="302"/>
    </location>
</feature>
<reference evidence="2" key="1">
    <citation type="submission" date="2020-06" db="EMBL/GenBank/DDBJ databases">
        <authorList>
            <person name="Li T."/>
            <person name="Hu X."/>
            <person name="Zhang T."/>
            <person name="Song X."/>
            <person name="Zhang H."/>
            <person name="Dai N."/>
            <person name="Sheng W."/>
            <person name="Hou X."/>
            <person name="Wei L."/>
        </authorList>
    </citation>
    <scope>NUCLEOTIDE SEQUENCE</scope>
    <source>
        <strain evidence="2">K16</strain>
        <tissue evidence="2">Leaf</tissue>
    </source>
</reference>
<accession>A0AAE1WX65</accession>
<dbReference type="PANTHER" id="PTHR33070">
    <property type="entry name" value="OS06G0725500 PROTEIN"/>
    <property type="match status" value="1"/>
</dbReference>
<proteinExistence type="predicted"/>
<dbReference type="GO" id="GO:0048367">
    <property type="term" value="P:shoot system development"/>
    <property type="evidence" value="ECO:0007669"/>
    <property type="project" value="InterPro"/>
</dbReference>
<dbReference type="PANTHER" id="PTHR33070:SF129">
    <property type="entry name" value="DUF241 DOMAIN PROTEIN"/>
    <property type="match status" value="1"/>
</dbReference>
<evidence type="ECO:0000313" key="2">
    <source>
        <dbReference type="EMBL" id="KAK4401333.1"/>
    </source>
</evidence>
<dbReference type="Pfam" id="PF03087">
    <property type="entry name" value="BPS1"/>
    <property type="match status" value="1"/>
</dbReference>
<organism evidence="2 3">
    <name type="scientific">Sesamum angolense</name>
    <dbReference type="NCBI Taxonomy" id="2727404"/>
    <lineage>
        <taxon>Eukaryota</taxon>
        <taxon>Viridiplantae</taxon>
        <taxon>Streptophyta</taxon>
        <taxon>Embryophyta</taxon>
        <taxon>Tracheophyta</taxon>
        <taxon>Spermatophyta</taxon>
        <taxon>Magnoliopsida</taxon>
        <taxon>eudicotyledons</taxon>
        <taxon>Gunneridae</taxon>
        <taxon>Pentapetalae</taxon>
        <taxon>asterids</taxon>
        <taxon>lamiids</taxon>
        <taxon>Lamiales</taxon>
        <taxon>Pedaliaceae</taxon>
        <taxon>Sesamum</taxon>
    </lineage>
</organism>
<keyword evidence="1" id="KW-0175">Coiled coil</keyword>
<dbReference type="Proteomes" id="UP001289374">
    <property type="component" value="Unassembled WGS sequence"/>
</dbReference>
<keyword evidence="3" id="KW-1185">Reference proteome</keyword>
<dbReference type="EMBL" id="JACGWL010000005">
    <property type="protein sequence ID" value="KAK4401333.1"/>
    <property type="molecule type" value="Genomic_DNA"/>
</dbReference>
<evidence type="ECO:0000313" key="3">
    <source>
        <dbReference type="Proteomes" id="UP001289374"/>
    </source>
</evidence>
<gene>
    <name evidence="2" type="ORF">Sango_0874000</name>
</gene>
<dbReference type="AlphaFoldDB" id="A0AAE1WX65"/>
<name>A0AAE1WX65_9LAMI</name>
<evidence type="ECO:0000256" key="1">
    <source>
        <dbReference type="SAM" id="Coils"/>
    </source>
</evidence>
<dbReference type="InterPro" id="IPR004320">
    <property type="entry name" value="BPS1_pln"/>
</dbReference>
<dbReference type="GO" id="GO:0048364">
    <property type="term" value="P:root development"/>
    <property type="evidence" value="ECO:0007669"/>
    <property type="project" value="InterPro"/>
</dbReference>
<sequence>MHRGKHQSILLQLAIQFKPHSLIFHQEKTMAVSPLRSKTLHHGRSLSLPSESHSAMSQFEENLSRVRSSQEACSSLSSMNGRVNGLNTLYDGIDELLLLPHNQQTISQECQEKWFEHILDNYVRLLDSCSAVKDLISVNKQDVRELLSAVRRKDVNGIQGYLTSRRKSKKMIHKYLKNLRSFRCEDSILSLEKEDEKVAIVYMLKDAESVTLSLLESLLSYTMGSKGQARKSGWSLISKLIQPKKVSNQGEETCLNEFEKVDSFLQLTQENDTQVEELVNHLKEMDSSIQTLEEQLECLFRQLIKTRVFLLNILNH</sequence>